<name>A0A3A8Q5K1_9BACT</name>
<feature type="region of interest" description="Disordered" evidence="1">
    <location>
        <begin position="46"/>
        <end position="75"/>
    </location>
</feature>
<dbReference type="RefSeq" id="WP_121771053.1">
    <property type="nucleotide sequence ID" value="NZ_RAWM01000090.1"/>
</dbReference>
<accession>A0A3A8Q5K1</accession>
<feature type="chain" id="PRO_5017458355" evidence="2">
    <location>
        <begin position="26"/>
        <end position="75"/>
    </location>
</feature>
<dbReference type="PROSITE" id="PS51257">
    <property type="entry name" value="PROKAR_LIPOPROTEIN"/>
    <property type="match status" value="1"/>
</dbReference>
<evidence type="ECO:0000256" key="1">
    <source>
        <dbReference type="SAM" id="MobiDB-lite"/>
    </source>
</evidence>
<organism evidence="3 4">
    <name type="scientific">Corallococcus interemptor</name>
    <dbReference type="NCBI Taxonomy" id="2316720"/>
    <lineage>
        <taxon>Bacteria</taxon>
        <taxon>Pseudomonadati</taxon>
        <taxon>Myxococcota</taxon>
        <taxon>Myxococcia</taxon>
        <taxon>Myxococcales</taxon>
        <taxon>Cystobacterineae</taxon>
        <taxon>Myxococcaceae</taxon>
        <taxon>Corallococcus</taxon>
    </lineage>
</organism>
<keyword evidence="2" id="KW-0732">Signal</keyword>
<evidence type="ECO:0000313" key="4">
    <source>
        <dbReference type="Proteomes" id="UP000282656"/>
    </source>
</evidence>
<gene>
    <name evidence="3" type="ORF">D7X96_26805</name>
</gene>
<feature type="signal peptide" evidence="2">
    <location>
        <begin position="1"/>
        <end position="25"/>
    </location>
</feature>
<comment type="caution">
    <text evidence="3">The sequence shown here is derived from an EMBL/GenBank/DDBJ whole genome shotgun (WGS) entry which is preliminary data.</text>
</comment>
<sequence length="75" mass="8120">MSPFFSKRRVSFVSGALLCASLVSACSMREPVQSAAREELRPQAVAITESAPSKDSDSAPRDLSLIHISEPTRRS</sequence>
<dbReference type="EMBL" id="RAWM01000090">
    <property type="protein sequence ID" value="RKH63959.1"/>
    <property type="molecule type" value="Genomic_DNA"/>
</dbReference>
<keyword evidence="4" id="KW-1185">Reference proteome</keyword>
<evidence type="ECO:0000313" key="3">
    <source>
        <dbReference type="EMBL" id="RKH63959.1"/>
    </source>
</evidence>
<dbReference type="AlphaFoldDB" id="A0A3A8Q5K1"/>
<dbReference type="Proteomes" id="UP000282656">
    <property type="component" value="Unassembled WGS sequence"/>
</dbReference>
<evidence type="ECO:0000256" key="2">
    <source>
        <dbReference type="SAM" id="SignalP"/>
    </source>
</evidence>
<proteinExistence type="predicted"/>
<protein>
    <submittedName>
        <fullName evidence="3">Uncharacterized protein</fullName>
    </submittedName>
</protein>
<reference evidence="4" key="1">
    <citation type="submission" date="2018-09" db="EMBL/GenBank/DDBJ databases">
        <authorList>
            <person name="Livingstone P.G."/>
            <person name="Whitworth D.E."/>
        </authorList>
    </citation>
    <scope>NUCLEOTIDE SEQUENCE [LARGE SCALE GENOMIC DNA]</scope>
    <source>
        <strain evidence="4">AB047A</strain>
    </source>
</reference>